<dbReference type="Pfam" id="PF01814">
    <property type="entry name" value="Hemerythrin"/>
    <property type="match status" value="1"/>
</dbReference>
<dbReference type="EMBL" id="QZKI01000095">
    <property type="protein sequence ID" value="RJP68028.1"/>
    <property type="molecule type" value="Genomic_DNA"/>
</dbReference>
<dbReference type="PANTHER" id="PTHR39966">
    <property type="entry name" value="BLL2471 PROTEIN-RELATED"/>
    <property type="match status" value="1"/>
</dbReference>
<accession>A0A419EUT5</accession>
<feature type="domain" description="Hemerythrin-like" evidence="1">
    <location>
        <begin position="3"/>
        <end position="139"/>
    </location>
</feature>
<name>A0A419EUT5_9BACT</name>
<evidence type="ECO:0000259" key="1">
    <source>
        <dbReference type="Pfam" id="PF01814"/>
    </source>
</evidence>
<reference evidence="2 3" key="1">
    <citation type="journal article" date="2017" name="ISME J.">
        <title>Energy and carbon metabolisms in a deep terrestrial subsurface fluid microbial community.</title>
        <authorList>
            <person name="Momper L."/>
            <person name="Jungbluth S.P."/>
            <person name="Lee M.D."/>
            <person name="Amend J.P."/>
        </authorList>
    </citation>
    <scope>NUCLEOTIDE SEQUENCE [LARGE SCALE GENOMIC DNA]</scope>
    <source>
        <strain evidence="2">SURF_17</strain>
    </source>
</reference>
<protein>
    <recommendedName>
        <fullName evidence="1">Hemerythrin-like domain-containing protein</fullName>
    </recommendedName>
</protein>
<dbReference type="InterPro" id="IPR012312">
    <property type="entry name" value="Hemerythrin-like"/>
</dbReference>
<dbReference type="Proteomes" id="UP000285961">
    <property type="component" value="Unassembled WGS sequence"/>
</dbReference>
<dbReference type="PANTHER" id="PTHR39966:SF1">
    <property type="entry name" value="HEMERYTHRIN-LIKE DOMAIN-CONTAINING PROTEIN"/>
    <property type="match status" value="1"/>
</dbReference>
<dbReference type="CDD" id="cd12108">
    <property type="entry name" value="Hr-like"/>
    <property type="match status" value="1"/>
</dbReference>
<gene>
    <name evidence="2" type="ORF">C4532_13395</name>
</gene>
<comment type="caution">
    <text evidence="2">The sequence shown here is derived from an EMBL/GenBank/DDBJ whole genome shotgun (WGS) entry which is preliminary data.</text>
</comment>
<dbReference type="GO" id="GO:0005886">
    <property type="term" value="C:plasma membrane"/>
    <property type="evidence" value="ECO:0007669"/>
    <property type="project" value="TreeGrafter"/>
</dbReference>
<dbReference type="Gene3D" id="1.20.120.520">
    <property type="entry name" value="nmb1532 protein domain like"/>
    <property type="match status" value="1"/>
</dbReference>
<evidence type="ECO:0000313" key="2">
    <source>
        <dbReference type="EMBL" id="RJP68028.1"/>
    </source>
</evidence>
<dbReference type="AlphaFoldDB" id="A0A419EUT5"/>
<sequence>MKPTEMLTKEHGLIRQALDNMHLAVEKLETGEKPPRQFFDKAVEFSRAFSDKFHHFKEEYLMFARLAQKKKGALDAQIDALRYQHERGRGIVNEIANSIDAYAKGEDAKTLILMENLAAYVALLRHHIHREDHIFYPMVDKELSKDDQKYLLDEFKKKESEDGGKAFANSQKLVQEMGSLL</sequence>
<organism evidence="2 3">
    <name type="scientific">Candidatus Abyssobacteria bacterium SURF_17</name>
    <dbReference type="NCBI Taxonomy" id="2093361"/>
    <lineage>
        <taxon>Bacteria</taxon>
        <taxon>Pseudomonadati</taxon>
        <taxon>Candidatus Hydrogenedentota</taxon>
        <taxon>Candidatus Abyssobacteria</taxon>
    </lineage>
</organism>
<evidence type="ECO:0000313" key="3">
    <source>
        <dbReference type="Proteomes" id="UP000285961"/>
    </source>
</evidence>
<proteinExistence type="predicted"/>